<dbReference type="InterPro" id="IPR011598">
    <property type="entry name" value="bHLH_dom"/>
</dbReference>
<evidence type="ECO:0000313" key="10">
    <source>
        <dbReference type="EMBL" id="OWR45328.1"/>
    </source>
</evidence>
<keyword evidence="6" id="KW-0539">Nucleus</keyword>
<accession>A0A212EUZ9</accession>
<evidence type="ECO:0000256" key="1">
    <source>
        <dbReference type="ARBA" id="ARBA00022473"/>
    </source>
</evidence>
<evidence type="ECO:0000313" key="11">
    <source>
        <dbReference type="Proteomes" id="UP000007151"/>
    </source>
</evidence>
<evidence type="ECO:0000259" key="9">
    <source>
        <dbReference type="PROSITE" id="PS50888"/>
    </source>
</evidence>
<evidence type="ECO:0000256" key="4">
    <source>
        <dbReference type="ARBA" id="ARBA00023125"/>
    </source>
</evidence>
<dbReference type="InterPro" id="IPR050283">
    <property type="entry name" value="E-box_TF_Regulators"/>
</dbReference>
<evidence type="ECO:0000256" key="8">
    <source>
        <dbReference type="ARBA" id="ARBA00072365"/>
    </source>
</evidence>
<dbReference type="SMART" id="SM00353">
    <property type="entry name" value="HLH"/>
    <property type="match status" value="1"/>
</dbReference>
<keyword evidence="5" id="KW-0804">Transcription</keyword>
<dbReference type="eggNOG" id="KOG4447">
    <property type="taxonomic scope" value="Eukaryota"/>
</dbReference>
<feature type="domain" description="BHLH" evidence="9">
    <location>
        <begin position="156"/>
        <end position="207"/>
    </location>
</feature>
<dbReference type="Proteomes" id="UP000007151">
    <property type="component" value="Unassembled WGS sequence"/>
</dbReference>
<evidence type="ECO:0000256" key="2">
    <source>
        <dbReference type="ARBA" id="ARBA00022782"/>
    </source>
</evidence>
<dbReference type="InterPro" id="IPR036638">
    <property type="entry name" value="HLH_DNA-bd_sf"/>
</dbReference>
<dbReference type="GO" id="GO:0046983">
    <property type="term" value="F:protein dimerization activity"/>
    <property type="evidence" value="ECO:0007669"/>
    <property type="project" value="InterPro"/>
</dbReference>
<sequence length="254" mass="29887">MCYKSYNNRFSVKREREYYDEKYQCVPEEETRYVKVVYTSSPPHHTDISNGIERLQYKYSANTALGEDTKCQQSHISQPYELYVPTQAKQFTPIIYEDSNSQDSCNYYETNVTTDEDLYAYTKNGGPIFDEFDDKRSRKRLKSSRKKLHSGEDMQIQRVMANIRERQRTQSLNEAFESLRQIIPSLPSDKLSKLQTLQLATQYIEFLYEILSNSEATSTDVDTNKNQGKYLALDKSSYAFSMWRVEGQWNKKQT</sequence>
<keyword evidence="2" id="KW-0221">Differentiation</keyword>
<keyword evidence="11" id="KW-1185">Reference proteome</keyword>
<dbReference type="FunFam" id="4.10.280.10:FF:000030">
    <property type="entry name" value="Twist transcription factor"/>
    <property type="match status" value="1"/>
</dbReference>
<dbReference type="Gene3D" id="4.10.280.10">
    <property type="entry name" value="Helix-loop-helix DNA-binding domain"/>
    <property type="match status" value="1"/>
</dbReference>
<gene>
    <name evidence="10" type="ORF">KGM_200414</name>
</gene>
<comment type="function">
    <text evidence="7">Involved in the establishment and dorsoventral patterning of germ layers in the embryo.</text>
</comment>
<dbReference type="PROSITE" id="PS50888">
    <property type="entry name" value="BHLH"/>
    <property type="match status" value="1"/>
</dbReference>
<evidence type="ECO:0000256" key="7">
    <source>
        <dbReference type="ARBA" id="ARBA00059086"/>
    </source>
</evidence>
<evidence type="ECO:0000256" key="6">
    <source>
        <dbReference type="ARBA" id="ARBA00023242"/>
    </source>
</evidence>
<proteinExistence type="predicted"/>
<comment type="caution">
    <text evidence="10">The sequence shown here is derived from an EMBL/GenBank/DDBJ whole genome shotgun (WGS) entry which is preliminary data.</text>
</comment>
<dbReference type="OrthoDB" id="8583783at2759"/>
<dbReference type="PANTHER" id="PTHR23349">
    <property type="entry name" value="BASIC HELIX-LOOP-HELIX TRANSCRIPTION FACTOR, TWIST"/>
    <property type="match status" value="1"/>
</dbReference>
<name>A0A212EUZ9_DANPL</name>
<dbReference type="AlphaFoldDB" id="A0A212EUZ9"/>
<evidence type="ECO:0000256" key="3">
    <source>
        <dbReference type="ARBA" id="ARBA00023015"/>
    </source>
</evidence>
<dbReference type="EMBL" id="AGBW02012259">
    <property type="protein sequence ID" value="OWR45328.1"/>
    <property type="molecule type" value="Genomic_DNA"/>
</dbReference>
<keyword evidence="3" id="KW-0805">Transcription regulation</keyword>
<protein>
    <recommendedName>
        <fullName evidence="8">Protein twist</fullName>
    </recommendedName>
</protein>
<dbReference type="Pfam" id="PF00010">
    <property type="entry name" value="HLH"/>
    <property type="match status" value="1"/>
</dbReference>
<dbReference type="STRING" id="278856.A0A212EUZ9"/>
<dbReference type="GO" id="GO:0030154">
    <property type="term" value="P:cell differentiation"/>
    <property type="evidence" value="ECO:0007669"/>
    <property type="project" value="UniProtKB-KW"/>
</dbReference>
<dbReference type="SUPFAM" id="SSF47459">
    <property type="entry name" value="HLH, helix-loop-helix DNA-binding domain"/>
    <property type="match status" value="1"/>
</dbReference>
<evidence type="ECO:0000256" key="5">
    <source>
        <dbReference type="ARBA" id="ARBA00023163"/>
    </source>
</evidence>
<keyword evidence="1" id="KW-0217">Developmental protein</keyword>
<dbReference type="GO" id="GO:0000977">
    <property type="term" value="F:RNA polymerase II transcription regulatory region sequence-specific DNA binding"/>
    <property type="evidence" value="ECO:0007669"/>
    <property type="project" value="TreeGrafter"/>
</dbReference>
<keyword evidence="4" id="KW-0238">DNA-binding</keyword>
<dbReference type="PANTHER" id="PTHR23349:SF50">
    <property type="entry name" value="PROTEIN TWIST"/>
    <property type="match status" value="1"/>
</dbReference>
<dbReference type="KEGG" id="dpl:KGM_200414"/>
<dbReference type="GO" id="GO:0000981">
    <property type="term" value="F:DNA-binding transcription factor activity, RNA polymerase II-specific"/>
    <property type="evidence" value="ECO:0007669"/>
    <property type="project" value="TreeGrafter"/>
</dbReference>
<reference evidence="10 11" key="1">
    <citation type="journal article" date="2011" name="Cell">
        <title>The monarch butterfly genome yields insights into long-distance migration.</title>
        <authorList>
            <person name="Zhan S."/>
            <person name="Merlin C."/>
            <person name="Boore J.L."/>
            <person name="Reppert S.M."/>
        </authorList>
    </citation>
    <scope>NUCLEOTIDE SEQUENCE [LARGE SCALE GENOMIC DNA]</scope>
    <source>
        <strain evidence="10">F-2</strain>
    </source>
</reference>
<organism evidence="10 11">
    <name type="scientific">Danaus plexippus plexippus</name>
    <dbReference type="NCBI Taxonomy" id="278856"/>
    <lineage>
        <taxon>Eukaryota</taxon>
        <taxon>Metazoa</taxon>
        <taxon>Ecdysozoa</taxon>
        <taxon>Arthropoda</taxon>
        <taxon>Hexapoda</taxon>
        <taxon>Insecta</taxon>
        <taxon>Pterygota</taxon>
        <taxon>Neoptera</taxon>
        <taxon>Endopterygota</taxon>
        <taxon>Lepidoptera</taxon>
        <taxon>Glossata</taxon>
        <taxon>Ditrysia</taxon>
        <taxon>Papilionoidea</taxon>
        <taxon>Nymphalidae</taxon>
        <taxon>Danainae</taxon>
        <taxon>Danaini</taxon>
        <taxon>Danaina</taxon>
        <taxon>Danaus</taxon>
        <taxon>Danaus</taxon>
    </lineage>
</organism>